<keyword evidence="3 4" id="KW-0408">Iron</keyword>
<evidence type="ECO:0000256" key="3">
    <source>
        <dbReference type="ARBA" id="ARBA00023004"/>
    </source>
</evidence>
<feature type="domain" description="Cytochrome c" evidence="5">
    <location>
        <begin position="186"/>
        <end position="298"/>
    </location>
</feature>
<dbReference type="PANTHER" id="PTHR33546">
    <property type="entry name" value="LARGE, MULTIFUNCTIONAL SECRETED PROTEIN-RELATED"/>
    <property type="match status" value="1"/>
</dbReference>
<feature type="domain" description="Cytochrome c" evidence="5">
    <location>
        <begin position="514"/>
        <end position="608"/>
    </location>
</feature>
<dbReference type="GO" id="GO:0020037">
    <property type="term" value="F:heme binding"/>
    <property type="evidence" value="ECO:0007669"/>
    <property type="project" value="InterPro"/>
</dbReference>
<reference evidence="6 7" key="1">
    <citation type="submission" date="2019-02" db="EMBL/GenBank/DDBJ databases">
        <title>Deep-cultivation of Planctomycetes and their phenomic and genomic characterization uncovers novel biology.</title>
        <authorList>
            <person name="Wiegand S."/>
            <person name="Jogler M."/>
            <person name="Boedeker C."/>
            <person name="Pinto D."/>
            <person name="Vollmers J."/>
            <person name="Rivas-Marin E."/>
            <person name="Kohn T."/>
            <person name="Peeters S.H."/>
            <person name="Heuer A."/>
            <person name="Rast P."/>
            <person name="Oberbeckmann S."/>
            <person name="Bunk B."/>
            <person name="Jeske O."/>
            <person name="Meyerdierks A."/>
            <person name="Storesund J.E."/>
            <person name="Kallscheuer N."/>
            <person name="Luecker S."/>
            <person name="Lage O.M."/>
            <person name="Pohl T."/>
            <person name="Merkel B.J."/>
            <person name="Hornburger P."/>
            <person name="Mueller R.-W."/>
            <person name="Bruemmer F."/>
            <person name="Labrenz M."/>
            <person name="Spormann A.M."/>
            <person name="Op den Camp H."/>
            <person name="Overmann J."/>
            <person name="Amann R."/>
            <person name="Jetten M.S.M."/>
            <person name="Mascher T."/>
            <person name="Medema M.H."/>
            <person name="Devos D.P."/>
            <person name="Kaster A.-K."/>
            <person name="Ovreas L."/>
            <person name="Rohde M."/>
            <person name="Galperin M.Y."/>
            <person name="Jogler C."/>
        </authorList>
    </citation>
    <scope>NUCLEOTIDE SEQUENCE [LARGE SCALE GENOMIC DNA]</scope>
    <source>
        <strain evidence="6 7">K23_9</strain>
    </source>
</reference>
<sequence length="828" mass="90815" precursor="true">MVSAQSTGGLMRSAENVLVSTLENMDFVNRLPRVNHCTLIRSIAFAALAILGSGVTAQEAPFVAGFERFARHGDIDSAEGGRLLISELSCVACHASEQQSLQPKRGPNLSVAGVQLSSDWMKRFIAAPHETKPGTTMPHILATLPAKDREATVVAITEFLRAQQAEFPVIKAGGASAVPHEFWKHGDPSAGRKLFHRIGCVACHEPDPTYETVETQPTVLSLVLEQLSPDEIEEMGLASATRRVASVPLHELSKKYSAQSLTHFLLDPHRTRISGRMPKFDLNVVQAADIAAWITQRDGSGPSMASEFHPAKVDQPLAEKGRVLFAALGCANCHSAGKVKPSATAKAWGTLRATDHSCLNSATGLPDFGLNDDQQQAISSAIDSAMPSATGQGDSLDADALARHTLLQFNCFACHQRDKIGGVGRYRKACFETFGNIDVGDEGRLPPPLTGVGHKLLPKSLEDVFSGKAKLRPHMTIQMPGFPQAGMRDLPTQLSRADQQDEIAEQELFPLEDEHMAAGRILLDTGCVQCHSLQGNMLPGVVGVELSDVTNRVRPQWFRDFLLDPAHLKPGTRMPSFFPDGKGQLKTVYGGDASRQISALWHYLKQSANQPLPQKLEKSRSQNFELIPEDRPLLLRTFMKDAGTHAIAVGLPEKISFAFDAERVRLATAWKGRFLDAQGTWFVRFAPPAEQLGDDSIVFPDASLFVQDNDAEMRFQGFRLDPSGVPTFLYQMAGCDVQDRITATTDRQLRRKLTIRRTAVDQTIWIRPLSGKTPGQKDDFTMTDENGLKVTVVGLSSDGEVRRNKNGYEWMLPLPANAVVEMELHYQW</sequence>
<dbReference type="Proteomes" id="UP000319817">
    <property type="component" value="Chromosome"/>
</dbReference>
<evidence type="ECO:0000313" key="7">
    <source>
        <dbReference type="Proteomes" id="UP000319817"/>
    </source>
</evidence>
<dbReference type="SUPFAM" id="SSF48695">
    <property type="entry name" value="Multiheme cytochromes"/>
    <property type="match status" value="1"/>
</dbReference>
<dbReference type="GO" id="GO:0046872">
    <property type="term" value="F:metal ion binding"/>
    <property type="evidence" value="ECO:0007669"/>
    <property type="project" value="UniProtKB-KW"/>
</dbReference>
<dbReference type="InterPro" id="IPR009056">
    <property type="entry name" value="Cyt_c-like_dom"/>
</dbReference>
<protein>
    <submittedName>
        <fullName evidence="6">Cytochrome c</fullName>
    </submittedName>
</protein>
<evidence type="ECO:0000259" key="5">
    <source>
        <dbReference type="PROSITE" id="PS51007"/>
    </source>
</evidence>
<keyword evidence="1 4" id="KW-0349">Heme</keyword>
<dbReference type="InterPro" id="IPR036909">
    <property type="entry name" value="Cyt_c-like_dom_sf"/>
</dbReference>
<dbReference type="PANTHER" id="PTHR33546:SF1">
    <property type="entry name" value="LARGE, MULTIFUNCTIONAL SECRETED PROTEIN"/>
    <property type="match status" value="1"/>
</dbReference>
<keyword evidence="2 4" id="KW-0479">Metal-binding</keyword>
<feature type="domain" description="Cytochrome c" evidence="5">
    <location>
        <begin position="75"/>
        <end position="164"/>
    </location>
</feature>
<dbReference type="AlphaFoldDB" id="A0A517NUZ2"/>
<feature type="domain" description="Cytochrome c" evidence="5">
    <location>
        <begin position="316"/>
        <end position="409"/>
    </location>
</feature>
<proteinExistence type="predicted"/>
<evidence type="ECO:0000256" key="4">
    <source>
        <dbReference type="PROSITE-ProRule" id="PRU00433"/>
    </source>
</evidence>
<dbReference type="Gene3D" id="1.10.760.10">
    <property type="entry name" value="Cytochrome c-like domain"/>
    <property type="match status" value="3"/>
</dbReference>
<dbReference type="EMBL" id="CP036526">
    <property type="protein sequence ID" value="QDT10942.1"/>
    <property type="molecule type" value="Genomic_DNA"/>
</dbReference>
<name>A0A517NUZ2_9BACT</name>
<keyword evidence="7" id="KW-1185">Reference proteome</keyword>
<dbReference type="PROSITE" id="PS51007">
    <property type="entry name" value="CYTC"/>
    <property type="match status" value="4"/>
</dbReference>
<dbReference type="InterPro" id="IPR036280">
    <property type="entry name" value="Multihaem_cyt_sf"/>
</dbReference>
<evidence type="ECO:0000256" key="1">
    <source>
        <dbReference type="ARBA" id="ARBA00022617"/>
    </source>
</evidence>
<evidence type="ECO:0000313" key="6">
    <source>
        <dbReference type="EMBL" id="QDT10942.1"/>
    </source>
</evidence>
<organism evidence="6 7">
    <name type="scientific">Stieleria marina</name>
    <dbReference type="NCBI Taxonomy" id="1930275"/>
    <lineage>
        <taxon>Bacteria</taxon>
        <taxon>Pseudomonadati</taxon>
        <taxon>Planctomycetota</taxon>
        <taxon>Planctomycetia</taxon>
        <taxon>Pirellulales</taxon>
        <taxon>Pirellulaceae</taxon>
        <taxon>Stieleria</taxon>
    </lineage>
</organism>
<dbReference type="GO" id="GO:0009055">
    <property type="term" value="F:electron transfer activity"/>
    <property type="evidence" value="ECO:0007669"/>
    <property type="project" value="InterPro"/>
</dbReference>
<gene>
    <name evidence="6" type="ORF">K239x_29350</name>
</gene>
<evidence type="ECO:0000256" key="2">
    <source>
        <dbReference type="ARBA" id="ARBA00022723"/>
    </source>
</evidence>
<dbReference type="SUPFAM" id="SSF46626">
    <property type="entry name" value="Cytochrome c"/>
    <property type="match status" value="4"/>
</dbReference>
<accession>A0A517NUZ2</accession>